<dbReference type="AlphaFoldDB" id="A0A432WIH9"/>
<evidence type="ECO:0000256" key="3">
    <source>
        <dbReference type="ARBA" id="ARBA00022475"/>
    </source>
</evidence>
<evidence type="ECO:0000256" key="8">
    <source>
        <dbReference type="ARBA" id="ARBA00022989"/>
    </source>
</evidence>
<dbReference type="Pfam" id="PF08496">
    <property type="entry name" value="Peptidase_S49_N"/>
    <property type="match status" value="1"/>
</dbReference>
<evidence type="ECO:0000256" key="5">
    <source>
        <dbReference type="ARBA" id="ARBA00022692"/>
    </source>
</evidence>
<feature type="domain" description="Peptidase S49 N-terminal proteobacteria" evidence="12">
    <location>
        <begin position="3"/>
        <end position="145"/>
    </location>
</feature>
<evidence type="ECO:0000256" key="7">
    <source>
        <dbReference type="ARBA" id="ARBA00022825"/>
    </source>
</evidence>
<keyword evidence="9 10" id="KW-0472">Membrane</keyword>
<evidence type="ECO:0000313" key="14">
    <source>
        <dbReference type="Proteomes" id="UP000286934"/>
    </source>
</evidence>
<keyword evidence="8 10" id="KW-1133">Transmembrane helix</keyword>
<protein>
    <submittedName>
        <fullName evidence="13">Protease SohB</fullName>
    </submittedName>
</protein>
<keyword evidence="6" id="KW-0378">Hydrolase</keyword>
<comment type="subcellular location">
    <subcellularLocation>
        <location evidence="1">Cell membrane</location>
    </subcellularLocation>
</comment>
<evidence type="ECO:0000256" key="4">
    <source>
        <dbReference type="ARBA" id="ARBA00022670"/>
    </source>
</evidence>
<evidence type="ECO:0000259" key="11">
    <source>
        <dbReference type="Pfam" id="PF01343"/>
    </source>
</evidence>
<gene>
    <name evidence="13" type="ORF">CWE13_12480</name>
</gene>
<accession>A0A432WIH9</accession>
<dbReference type="Proteomes" id="UP000286934">
    <property type="component" value="Unassembled WGS sequence"/>
</dbReference>
<dbReference type="PANTHER" id="PTHR42987:SF4">
    <property type="entry name" value="PROTEASE SOHB-RELATED"/>
    <property type="match status" value="1"/>
</dbReference>
<dbReference type="InterPro" id="IPR013703">
    <property type="entry name" value="Peptidase_S49_N_proteobac"/>
</dbReference>
<feature type="domain" description="Peptidase S49" evidence="11">
    <location>
        <begin position="148"/>
        <end position="296"/>
    </location>
</feature>
<dbReference type="Gene3D" id="3.90.226.10">
    <property type="entry name" value="2-enoyl-CoA Hydratase, Chain A, domain 1"/>
    <property type="match status" value="1"/>
</dbReference>
<keyword evidence="5 10" id="KW-0812">Transmembrane</keyword>
<evidence type="ECO:0000256" key="6">
    <source>
        <dbReference type="ARBA" id="ARBA00022801"/>
    </source>
</evidence>
<dbReference type="PANTHER" id="PTHR42987">
    <property type="entry name" value="PEPTIDASE S49"/>
    <property type="match status" value="1"/>
</dbReference>
<feature type="transmembrane region" description="Helical" evidence="10">
    <location>
        <begin position="12"/>
        <end position="34"/>
    </location>
</feature>
<keyword evidence="3" id="KW-1003">Cell membrane</keyword>
<dbReference type="GO" id="GO:0005886">
    <property type="term" value="C:plasma membrane"/>
    <property type="evidence" value="ECO:0007669"/>
    <property type="project" value="UniProtKB-SubCell"/>
</dbReference>
<dbReference type="CDD" id="cd07023">
    <property type="entry name" value="S49_Sppa_N_C"/>
    <property type="match status" value="1"/>
</dbReference>
<dbReference type="RefSeq" id="WP_126809102.1">
    <property type="nucleotide sequence ID" value="NZ_PIPP01000008.1"/>
</dbReference>
<evidence type="ECO:0000256" key="10">
    <source>
        <dbReference type="SAM" id="Phobius"/>
    </source>
</evidence>
<proteinExistence type="inferred from homology"/>
<dbReference type="InterPro" id="IPR002142">
    <property type="entry name" value="Peptidase_S49"/>
</dbReference>
<dbReference type="OrthoDB" id="5614232at2"/>
<organism evidence="13 14">
    <name type="scientific">Aliidiomarina shirensis</name>
    <dbReference type="NCBI Taxonomy" id="1048642"/>
    <lineage>
        <taxon>Bacteria</taxon>
        <taxon>Pseudomonadati</taxon>
        <taxon>Pseudomonadota</taxon>
        <taxon>Gammaproteobacteria</taxon>
        <taxon>Alteromonadales</taxon>
        <taxon>Idiomarinaceae</taxon>
        <taxon>Aliidiomarina</taxon>
    </lineage>
</organism>
<dbReference type="EMBL" id="PIPP01000008">
    <property type="protein sequence ID" value="RUO33573.1"/>
    <property type="molecule type" value="Genomic_DNA"/>
</dbReference>
<evidence type="ECO:0000313" key="13">
    <source>
        <dbReference type="EMBL" id="RUO33573.1"/>
    </source>
</evidence>
<keyword evidence="7" id="KW-0720">Serine protease</keyword>
<dbReference type="InterPro" id="IPR029045">
    <property type="entry name" value="ClpP/crotonase-like_dom_sf"/>
</dbReference>
<sequence>MLELLGEYGIFLLKTATIVIGIMLILGMVINAASRQKSNSGELKIQNLSKNLKSICEQMKLEMLSDKDRKKAKKEAKKAKVTEQFDNRVFVLDFNGSMDAHETESLRREVTAILAIADIEKDEVILRLESPGGVVHGYGLAAAQLKRLRDKGLKLTISVDKVAASGGYMMACIGDRIVAAPFAVVGSIGVLAQIPNFHRLLQKNDIDFEQITAGEYKRTLTLFGENTEKGREKFKDDIESIHGLFKDFVKDHRASLDIDSVATGEIWYGQAALDKGLIDEIRTSDDLLIDAIERAQVFKVTYKQKTKLSERFTQGAQSSIDRLLMQWVQRSKLWRW</sequence>
<dbReference type="GO" id="GO:0006508">
    <property type="term" value="P:proteolysis"/>
    <property type="evidence" value="ECO:0007669"/>
    <property type="project" value="UniProtKB-KW"/>
</dbReference>
<dbReference type="Gene3D" id="6.20.330.10">
    <property type="match status" value="1"/>
</dbReference>
<name>A0A432WIH9_9GAMM</name>
<evidence type="ECO:0000256" key="1">
    <source>
        <dbReference type="ARBA" id="ARBA00004236"/>
    </source>
</evidence>
<dbReference type="NCBIfam" id="NF008745">
    <property type="entry name" value="PRK11778.1"/>
    <property type="match status" value="1"/>
</dbReference>
<dbReference type="SUPFAM" id="SSF52096">
    <property type="entry name" value="ClpP/crotonase"/>
    <property type="match status" value="1"/>
</dbReference>
<dbReference type="InterPro" id="IPR047272">
    <property type="entry name" value="S49_SppA_C"/>
</dbReference>
<dbReference type="GO" id="GO:0004252">
    <property type="term" value="F:serine-type endopeptidase activity"/>
    <property type="evidence" value="ECO:0007669"/>
    <property type="project" value="InterPro"/>
</dbReference>
<comment type="similarity">
    <text evidence="2">Belongs to the peptidase S49 family.</text>
</comment>
<comment type="caution">
    <text evidence="13">The sequence shown here is derived from an EMBL/GenBank/DDBJ whole genome shotgun (WGS) entry which is preliminary data.</text>
</comment>
<keyword evidence="4 13" id="KW-0645">Protease</keyword>
<reference evidence="14" key="1">
    <citation type="journal article" date="2018" name="Front. Microbiol.">
        <title>Genome-Based Analysis Reveals the Taxonomy and Diversity of the Family Idiomarinaceae.</title>
        <authorList>
            <person name="Liu Y."/>
            <person name="Lai Q."/>
            <person name="Shao Z."/>
        </authorList>
    </citation>
    <scope>NUCLEOTIDE SEQUENCE [LARGE SCALE GENOMIC DNA]</scope>
    <source>
        <strain evidence="14">AIS</strain>
    </source>
</reference>
<dbReference type="Pfam" id="PF01343">
    <property type="entry name" value="Peptidase_S49"/>
    <property type="match status" value="1"/>
</dbReference>
<evidence type="ECO:0000256" key="2">
    <source>
        <dbReference type="ARBA" id="ARBA00008683"/>
    </source>
</evidence>
<keyword evidence="14" id="KW-1185">Reference proteome</keyword>
<evidence type="ECO:0000259" key="12">
    <source>
        <dbReference type="Pfam" id="PF08496"/>
    </source>
</evidence>
<evidence type="ECO:0000256" key="9">
    <source>
        <dbReference type="ARBA" id="ARBA00023136"/>
    </source>
</evidence>